<dbReference type="Pfam" id="PF01979">
    <property type="entry name" value="Amidohydro_1"/>
    <property type="match status" value="1"/>
</dbReference>
<organism evidence="2 3">
    <name type="scientific">Gluconacetobacter liquefaciens</name>
    <name type="common">Acetobacter liquefaciens</name>
    <dbReference type="NCBI Taxonomy" id="89584"/>
    <lineage>
        <taxon>Bacteria</taxon>
        <taxon>Pseudomonadati</taxon>
        <taxon>Pseudomonadota</taxon>
        <taxon>Alphaproteobacteria</taxon>
        <taxon>Acetobacterales</taxon>
        <taxon>Acetobacteraceae</taxon>
        <taxon>Gluconacetobacter</taxon>
    </lineage>
</organism>
<comment type="caution">
    <text evidence="2">The sequence shown here is derived from an EMBL/GenBank/DDBJ whole genome shotgun (WGS) entry which is preliminary data.</text>
</comment>
<name>A0A370FZH1_GLULI</name>
<sequence>MPSDGAVKRPATLDMPVIALNSGRDIDTEQEGQAADMKHASPMGGTRARFWTAPLWTVLSLGALLAGPTAGARAAQPMLLEHATIIDGTGRAPLADGALLIRDGRIAAVGASGTVAAPGAKVVDLTGRTIVPGLISDHSHTGLVKGTKNDSANYTRENILAQLKQYERYGVLTVVSLGLNKSPLFDQLRQEQHAGRNPGADLFGVDQGIGAPDGVPPQGMFHLGADQVYRPTSVAEAQAAVDRMADEGTDLVKIWVDDFRNGVPGAKGYPKIDPVIYGAVIERAHARGIRVAAHIHDLADAKALVTAGADIIAHGVRDQPVDTDFIMLMEQKGAWYIPTLDLDEANYIFAEHPEWLDDPFLSAGLNPDLRAQFADPAWRARILAAPLTAAAKKALALNERNLVTLYRSGIHIGFGTDSGASATRIPGFAEHRELKLLVAAGLTPMEALAVATGNAAALMHLDDRGILLPGRWADLMVVSGDPAADITAVDRIEQVWHRGARTEGPLVPR</sequence>
<evidence type="ECO:0000259" key="1">
    <source>
        <dbReference type="Pfam" id="PF01979"/>
    </source>
</evidence>
<dbReference type="SUPFAM" id="SSF51556">
    <property type="entry name" value="Metallo-dependent hydrolases"/>
    <property type="match status" value="1"/>
</dbReference>
<evidence type="ECO:0000313" key="3">
    <source>
        <dbReference type="Proteomes" id="UP000254958"/>
    </source>
</evidence>
<dbReference type="Gene3D" id="3.20.20.140">
    <property type="entry name" value="Metal-dependent hydrolases"/>
    <property type="match status" value="1"/>
</dbReference>
<proteinExistence type="predicted"/>
<keyword evidence="2" id="KW-0378">Hydrolase</keyword>
<dbReference type="PANTHER" id="PTHR43135:SF3">
    <property type="entry name" value="ALPHA-D-RIBOSE 1-METHYLPHOSPHONATE 5-TRIPHOSPHATE DIPHOSPHATASE"/>
    <property type="match status" value="1"/>
</dbReference>
<accession>A0A370FZH1</accession>
<keyword evidence="3" id="KW-1185">Reference proteome</keyword>
<evidence type="ECO:0000313" key="2">
    <source>
        <dbReference type="EMBL" id="RDI37041.1"/>
    </source>
</evidence>
<dbReference type="EMBL" id="QQAW01000007">
    <property type="protein sequence ID" value="RDI37041.1"/>
    <property type="molecule type" value="Genomic_DNA"/>
</dbReference>
<dbReference type="PANTHER" id="PTHR43135">
    <property type="entry name" value="ALPHA-D-RIBOSE 1-METHYLPHOSPHONATE 5-TRIPHOSPHATE DIPHOSPHATASE"/>
    <property type="match status" value="1"/>
</dbReference>
<protein>
    <submittedName>
        <fullName evidence="2">Imidazolonepropionase-like amidohydrolase</fullName>
    </submittedName>
</protein>
<dbReference type="Proteomes" id="UP000254958">
    <property type="component" value="Unassembled WGS sequence"/>
</dbReference>
<dbReference type="InterPro" id="IPR051781">
    <property type="entry name" value="Metallo-dep_Hydrolase"/>
</dbReference>
<dbReference type="InterPro" id="IPR032466">
    <property type="entry name" value="Metal_Hydrolase"/>
</dbReference>
<dbReference type="AlphaFoldDB" id="A0A370FZH1"/>
<dbReference type="SUPFAM" id="SSF51338">
    <property type="entry name" value="Composite domain of metallo-dependent hydrolases"/>
    <property type="match status" value="1"/>
</dbReference>
<gene>
    <name evidence="2" type="ORF">C7453_10787</name>
</gene>
<dbReference type="InterPro" id="IPR011059">
    <property type="entry name" value="Metal-dep_hydrolase_composite"/>
</dbReference>
<dbReference type="GO" id="GO:0016810">
    <property type="term" value="F:hydrolase activity, acting on carbon-nitrogen (but not peptide) bonds"/>
    <property type="evidence" value="ECO:0007669"/>
    <property type="project" value="InterPro"/>
</dbReference>
<reference evidence="2 3" key="1">
    <citation type="submission" date="2018-07" db="EMBL/GenBank/DDBJ databases">
        <title>Genomic Encyclopedia of Type Strains, Phase IV (KMG-IV): sequencing the most valuable type-strain genomes for metagenomic binning, comparative biology and taxonomic classification.</title>
        <authorList>
            <person name="Goeker M."/>
        </authorList>
    </citation>
    <scope>NUCLEOTIDE SEQUENCE [LARGE SCALE GENOMIC DNA]</scope>
    <source>
        <strain evidence="2 3">DSM 5603</strain>
    </source>
</reference>
<dbReference type="Gene3D" id="2.30.40.10">
    <property type="entry name" value="Urease, subunit C, domain 1"/>
    <property type="match status" value="1"/>
</dbReference>
<dbReference type="InterPro" id="IPR006680">
    <property type="entry name" value="Amidohydro-rel"/>
</dbReference>
<feature type="domain" description="Amidohydrolase-related" evidence="1">
    <location>
        <begin position="129"/>
        <end position="498"/>
    </location>
</feature>